<dbReference type="InterPro" id="IPR005814">
    <property type="entry name" value="Aminotrans_3"/>
</dbReference>
<dbReference type="AlphaFoldDB" id="A0A450THR2"/>
<dbReference type="GO" id="GO:0008483">
    <property type="term" value="F:transaminase activity"/>
    <property type="evidence" value="ECO:0007669"/>
    <property type="project" value="UniProtKB-KW"/>
</dbReference>
<gene>
    <name evidence="6" type="ORF">BECKFW1821B_GA0114236_11219</name>
</gene>
<proteinExistence type="inferred from homology"/>
<evidence type="ECO:0000256" key="3">
    <source>
        <dbReference type="ARBA" id="ARBA00022679"/>
    </source>
</evidence>
<name>A0A450THR2_9GAMM</name>
<dbReference type="InterPro" id="IPR050103">
    <property type="entry name" value="Class-III_PLP-dep_AT"/>
</dbReference>
<evidence type="ECO:0000256" key="2">
    <source>
        <dbReference type="ARBA" id="ARBA00022576"/>
    </source>
</evidence>
<dbReference type="EMBL" id="CAADFD010000121">
    <property type="protein sequence ID" value="VFJ66781.1"/>
    <property type="molecule type" value="Genomic_DNA"/>
</dbReference>
<evidence type="ECO:0000256" key="4">
    <source>
        <dbReference type="ARBA" id="ARBA00022898"/>
    </source>
</evidence>
<dbReference type="InterPro" id="IPR015421">
    <property type="entry name" value="PyrdxlP-dep_Trfase_major"/>
</dbReference>
<sequence>MDYDFERETRRLVFPDIVVGTKRINRGTAKAHVDPGFSWSISSEQRDLIYSSLIQSTLRGGAPNIDLSDPISGHYIYNKHGILFDGYLGVAQRLIDENHPNFRKMIASLVSGHALLRREAATNEFITNSNGDLLIRTPSDFAILIENLANKEFLKGPYRAFFSSSGSEAVEAAIKLACRHKYISLKSRYGTPIIDRLMDVLGVEIERDYRHLKDNDPVYSDYPFVFFAPLEAFHGRTLGALALTDVRPVQKRGFPNSFKVARFSFRGELNDIQSQVWDVSLINALERPDELIRNMLEGRYPRDLIAGFVLEPVQGEGGYNFPNNNFLSNVSEYFSNLGVLTIADEVQTFARTGSVFACKHYGINPDIIATSKPTVVGITLATEEITSSLELGWHSNTWGGGRIFEINYGFTAIDTFLHYQDDNFFGNTYLENTKIKEYYINRKFEELSDKYPSIIRSYRGRGVMWAFEVINRDKFVKIAQICGMKLLTVGVTANISAIRLLFLTDVLAKEIDCCFRILDMACAKASKDAEN</sequence>
<comment type="similarity">
    <text evidence="5">Belongs to the class-III pyridoxal-phosphate-dependent aminotransferase family.</text>
</comment>
<dbReference type="PANTHER" id="PTHR11986:SF79">
    <property type="entry name" value="ACETYLORNITHINE AMINOTRANSFERASE, MITOCHONDRIAL"/>
    <property type="match status" value="1"/>
</dbReference>
<dbReference type="InterPro" id="IPR015424">
    <property type="entry name" value="PyrdxlP-dep_Trfase"/>
</dbReference>
<dbReference type="Gene3D" id="3.90.1150.10">
    <property type="entry name" value="Aspartate Aminotransferase, domain 1"/>
    <property type="match status" value="1"/>
</dbReference>
<dbReference type="Gene3D" id="3.40.640.10">
    <property type="entry name" value="Type I PLP-dependent aspartate aminotransferase-like (Major domain)"/>
    <property type="match status" value="1"/>
</dbReference>
<evidence type="ECO:0000256" key="1">
    <source>
        <dbReference type="ARBA" id="ARBA00001933"/>
    </source>
</evidence>
<comment type="cofactor">
    <cofactor evidence="1">
        <name>pyridoxal 5'-phosphate</name>
        <dbReference type="ChEBI" id="CHEBI:597326"/>
    </cofactor>
</comment>
<dbReference type="SUPFAM" id="SSF53383">
    <property type="entry name" value="PLP-dependent transferases"/>
    <property type="match status" value="1"/>
</dbReference>
<organism evidence="6">
    <name type="scientific">Candidatus Kentrum sp. FW</name>
    <dbReference type="NCBI Taxonomy" id="2126338"/>
    <lineage>
        <taxon>Bacteria</taxon>
        <taxon>Pseudomonadati</taxon>
        <taxon>Pseudomonadota</taxon>
        <taxon>Gammaproteobacteria</taxon>
        <taxon>Candidatus Kentrum</taxon>
    </lineage>
</organism>
<dbReference type="InterPro" id="IPR015422">
    <property type="entry name" value="PyrdxlP-dep_Trfase_small"/>
</dbReference>
<dbReference type="GO" id="GO:0042802">
    <property type="term" value="F:identical protein binding"/>
    <property type="evidence" value="ECO:0007669"/>
    <property type="project" value="TreeGrafter"/>
</dbReference>
<reference evidence="6" key="1">
    <citation type="submission" date="2019-02" db="EMBL/GenBank/DDBJ databases">
        <authorList>
            <person name="Gruber-Vodicka R. H."/>
            <person name="Seah K. B. B."/>
        </authorList>
    </citation>
    <scope>NUCLEOTIDE SEQUENCE</scope>
    <source>
        <strain evidence="6">BECK_BZ106</strain>
    </source>
</reference>
<keyword evidence="4 5" id="KW-0663">Pyridoxal phosphate</keyword>
<evidence type="ECO:0000256" key="5">
    <source>
        <dbReference type="RuleBase" id="RU003560"/>
    </source>
</evidence>
<keyword evidence="3 6" id="KW-0808">Transferase</keyword>
<protein>
    <submittedName>
        <fullName evidence="6">Acetylornithine/succinyldiaminopimelate/putrescine aminotransferase</fullName>
    </submittedName>
</protein>
<dbReference type="PANTHER" id="PTHR11986">
    <property type="entry name" value="AMINOTRANSFERASE CLASS III"/>
    <property type="match status" value="1"/>
</dbReference>
<accession>A0A450THR2</accession>
<dbReference type="GO" id="GO:0030170">
    <property type="term" value="F:pyridoxal phosphate binding"/>
    <property type="evidence" value="ECO:0007669"/>
    <property type="project" value="InterPro"/>
</dbReference>
<keyword evidence="2 6" id="KW-0032">Aminotransferase</keyword>
<evidence type="ECO:0000313" key="6">
    <source>
        <dbReference type="EMBL" id="VFJ66781.1"/>
    </source>
</evidence>
<dbReference type="Pfam" id="PF00202">
    <property type="entry name" value="Aminotran_3"/>
    <property type="match status" value="1"/>
</dbReference>